<proteinExistence type="predicted"/>
<dbReference type="GO" id="GO:0016787">
    <property type="term" value="F:hydrolase activity"/>
    <property type="evidence" value="ECO:0007669"/>
    <property type="project" value="UniProtKB-KW"/>
</dbReference>
<gene>
    <name evidence="3" type="ORF">A7979_11170</name>
</gene>
<dbReference type="Pfam" id="PF20434">
    <property type="entry name" value="BD-FAE"/>
    <property type="match status" value="1"/>
</dbReference>
<dbReference type="Gene3D" id="3.40.50.1820">
    <property type="entry name" value="alpha/beta hydrolase"/>
    <property type="match status" value="1"/>
</dbReference>
<evidence type="ECO:0000256" key="1">
    <source>
        <dbReference type="ARBA" id="ARBA00022801"/>
    </source>
</evidence>
<dbReference type="InterPro" id="IPR029058">
    <property type="entry name" value="AB_hydrolase_fold"/>
</dbReference>
<protein>
    <recommendedName>
        <fullName evidence="2">BD-FAE-like domain-containing protein</fullName>
    </recommendedName>
</protein>
<accession>A0A1Y1RRA8</accession>
<evidence type="ECO:0000313" key="3">
    <source>
        <dbReference type="EMBL" id="ORC20257.1"/>
    </source>
</evidence>
<keyword evidence="4" id="KW-1185">Reference proteome</keyword>
<dbReference type="AlphaFoldDB" id="A0A1Y1RRA8"/>
<dbReference type="EMBL" id="LXWF01000013">
    <property type="protein sequence ID" value="ORC20257.1"/>
    <property type="molecule type" value="Genomic_DNA"/>
</dbReference>
<dbReference type="RefSeq" id="WP_180377825.1">
    <property type="nucleotide sequence ID" value="NZ_LXWF01000013.1"/>
</dbReference>
<dbReference type="SUPFAM" id="SSF53474">
    <property type="entry name" value="alpha/beta-Hydrolases"/>
    <property type="match status" value="1"/>
</dbReference>
<organism evidence="3 4">
    <name type="scientific">Rothia nasimurium</name>
    <dbReference type="NCBI Taxonomy" id="85336"/>
    <lineage>
        <taxon>Bacteria</taxon>
        <taxon>Bacillati</taxon>
        <taxon>Actinomycetota</taxon>
        <taxon>Actinomycetes</taxon>
        <taxon>Micrococcales</taxon>
        <taxon>Micrococcaceae</taxon>
        <taxon>Rothia</taxon>
    </lineage>
</organism>
<name>A0A1Y1RRA8_9MICC</name>
<sequence length="342" mass="37186">MKRLPTIVLTLLGLALAGVLALTAVLVFAPSIVVKGIQATTYQGAEINPTQAAAETTSHTLDNGIEYVNDIRYTDTFAKGFLDIRYALGADGQTPTIVYFHGGGFFAGDKAIGDPLAVNDDANYLLEQFVLQGYNLVAVNYALTPASYFPGPVLQMNEAINYLITHADELNISMDQVRLFGSSAGAIMVSQYITAISNPTYADLFEFTQEPLLTPDQVHSAIIDDAPIVPENMNIATRVLIGNYLQTSIFLPESDNTRRYNPIPYLTQDTPKSITLAGTNDGFPADMRAFAEALNQAGGEATYFHTDEETYGLTMHGYMGNLKYDTSGASQAAFDRVIEFIR</sequence>
<dbReference type="InterPro" id="IPR049492">
    <property type="entry name" value="BD-FAE-like_dom"/>
</dbReference>
<reference evidence="3 4" key="1">
    <citation type="submission" date="2016-05" db="EMBL/GenBank/DDBJ databases">
        <title>Draft genome sequence of a porcine commensal Rothia nasimurium.</title>
        <authorList>
            <person name="Gaiser R.A."/>
            <person name="Van Baarlen P."/>
            <person name="Wells J.M."/>
        </authorList>
    </citation>
    <scope>NUCLEOTIDE SEQUENCE [LARGE SCALE GENOMIC DNA]</scope>
    <source>
        <strain evidence="3 4">PT-32</strain>
    </source>
</reference>
<dbReference type="PANTHER" id="PTHR48081">
    <property type="entry name" value="AB HYDROLASE SUPERFAMILY PROTEIN C4A8.06C"/>
    <property type="match status" value="1"/>
</dbReference>
<keyword evidence="1" id="KW-0378">Hydrolase</keyword>
<feature type="domain" description="BD-FAE-like" evidence="2">
    <location>
        <begin position="82"/>
        <end position="281"/>
    </location>
</feature>
<evidence type="ECO:0000259" key="2">
    <source>
        <dbReference type="Pfam" id="PF20434"/>
    </source>
</evidence>
<evidence type="ECO:0000313" key="4">
    <source>
        <dbReference type="Proteomes" id="UP000192359"/>
    </source>
</evidence>
<dbReference type="Proteomes" id="UP000192359">
    <property type="component" value="Unassembled WGS sequence"/>
</dbReference>
<comment type="caution">
    <text evidence="3">The sequence shown here is derived from an EMBL/GenBank/DDBJ whole genome shotgun (WGS) entry which is preliminary data.</text>
</comment>
<dbReference type="InterPro" id="IPR050300">
    <property type="entry name" value="GDXG_lipolytic_enzyme"/>
</dbReference>